<dbReference type="PANTHER" id="PTHR11895">
    <property type="entry name" value="TRANSAMIDASE"/>
    <property type="match status" value="1"/>
</dbReference>
<accession>A0A2U8H6K7</accession>
<dbReference type="PANTHER" id="PTHR11895:SF176">
    <property type="entry name" value="AMIDASE AMID-RELATED"/>
    <property type="match status" value="1"/>
</dbReference>
<dbReference type="InterPro" id="IPR020556">
    <property type="entry name" value="Amidase_CS"/>
</dbReference>
<dbReference type="OrthoDB" id="112488at2"/>
<dbReference type="EMBL" id="CP022188">
    <property type="protein sequence ID" value="AWI80806.1"/>
    <property type="molecule type" value="Genomic_DNA"/>
</dbReference>
<protein>
    <submittedName>
        <fullName evidence="2">Asp-tRNA(Asn)/Glu-tRNA(Gln) amidotransferase GatCAB subunit A</fullName>
    </submittedName>
</protein>
<dbReference type="Gene3D" id="3.90.1300.10">
    <property type="entry name" value="Amidase signature (AS) domain"/>
    <property type="match status" value="1"/>
</dbReference>
<evidence type="ECO:0000313" key="2">
    <source>
        <dbReference type="EMBL" id="AWI80806.1"/>
    </source>
</evidence>
<dbReference type="AlphaFoldDB" id="A0A2U8H6K7"/>
<organism evidence="2 3">
    <name type="scientific">Parazoarcus communis</name>
    <dbReference type="NCBI Taxonomy" id="41977"/>
    <lineage>
        <taxon>Bacteria</taxon>
        <taxon>Pseudomonadati</taxon>
        <taxon>Pseudomonadota</taxon>
        <taxon>Betaproteobacteria</taxon>
        <taxon>Rhodocyclales</taxon>
        <taxon>Zoogloeaceae</taxon>
        <taxon>Parazoarcus</taxon>
    </lineage>
</organism>
<dbReference type="PROSITE" id="PS00571">
    <property type="entry name" value="AMIDASES"/>
    <property type="match status" value="1"/>
</dbReference>
<keyword evidence="2" id="KW-0808">Transferase</keyword>
<dbReference type="SUPFAM" id="SSF75304">
    <property type="entry name" value="Amidase signature (AS) enzymes"/>
    <property type="match status" value="1"/>
</dbReference>
<dbReference type="Pfam" id="PF01425">
    <property type="entry name" value="Amidase"/>
    <property type="match status" value="1"/>
</dbReference>
<dbReference type="InterPro" id="IPR036928">
    <property type="entry name" value="AS_sf"/>
</dbReference>
<sequence>MNSVNLSDWHYLEISELAPLLKRKALSPVELVRSQLDRISAIDGKLHAYAKLMAYEALEAASKAESEIGRGRYRGPLHGIPVAVKDLFWTKGVVTAAGTTVHRDFVPQEDATVVRRLREAGAIVLGKLQLTEGAFATPHPSSVPPVNPWGANHWTGASSSGSAVATSAGLCFASLGTDTGGSIRFPCAANGLTGLKPSWGRVSRHGVFELAATLDHVGPIARSARDVALMFEAIDGPDTLDPSSLPGVGTAVLAPRQGLKGVRVGVDREWNARATDEETLKAMEGVIEALRELGAEVIEVRTPESFPIAGAWEMLCGVQTAVAHAETYPARASEYGPALSRLIDVGRATDGMSYQRVILDAIAFRGRMSALLETIDMLLAPVQPFAAPTHEQLGALAQDPELNQRLIQFTSPFNVSGHPALSMPCGHTADGMPIGCQLVGRRGYESALIAAGEAFQGISKWHRMHPPV</sequence>
<dbReference type="InterPro" id="IPR023631">
    <property type="entry name" value="Amidase_dom"/>
</dbReference>
<proteinExistence type="predicted"/>
<dbReference type="RefSeq" id="WP_108974696.1">
    <property type="nucleotide sequence ID" value="NZ_CP022188.1"/>
</dbReference>
<dbReference type="Proteomes" id="UP000244902">
    <property type="component" value="Chromosome"/>
</dbReference>
<evidence type="ECO:0000259" key="1">
    <source>
        <dbReference type="Pfam" id="PF01425"/>
    </source>
</evidence>
<dbReference type="InterPro" id="IPR000120">
    <property type="entry name" value="Amidase"/>
</dbReference>
<evidence type="ECO:0000313" key="3">
    <source>
        <dbReference type="Proteomes" id="UP000244902"/>
    </source>
</evidence>
<gene>
    <name evidence="2" type="ORF">CEW87_16370</name>
</gene>
<feature type="domain" description="Amidase" evidence="1">
    <location>
        <begin position="30"/>
        <end position="448"/>
    </location>
</feature>
<reference evidence="2 3" key="1">
    <citation type="submission" date="2017-06" db="EMBL/GenBank/DDBJ databases">
        <title>Azoarcus sp. TSNA42 complete genome sequence.</title>
        <authorList>
            <person name="Woo J.-H."/>
            <person name="Kim H.-S."/>
        </authorList>
    </citation>
    <scope>NUCLEOTIDE SEQUENCE [LARGE SCALE GENOMIC DNA]</scope>
    <source>
        <strain evidence="2 3">TSNA42</strain>
    </source>
</reference>
<name>A0A2U8H6K7_9RHOO</name>
<dbReference type="GO" id="GO:0016740">
    <property type="term" value="F:transferase activity"/>
    <property type="evidence" value="ECO:0007669"/>
    <property type="project" value="UniProtKB-KW"/>
</dbReference>